<evidence type="ECO:0000313" key="3">
    <source>
        <dbReference type="EMBL" id="KAF4619991.1"/>
    </source>
</evidence>
<organism evidence="3 4">
    <name type="scientific">Agrocybe pediades</name>
    <dbReference type="NCBI Taxonomy" id="84607"/>
    <lineage>
        <taxon>Eukaryota</taxon>
        <taxon>Fungi</taxon>
        <taxon>Dikarya</taxon>
        <taxon>Basidiomycota</taxon>
        <taxon>Agaricomycotina</taxon>
        <taxon>Agaricomycetes</taxon>
        <taxon>Agaricomycetidae</taxon>
        <taxon>Agaricales</taxon>
        <taxon>Agaricineae</taxon>
        <taxon>Strophariaceae</taxon>
        <taxon>Agrocybe</taxon>
    </lineage>
</organism>
<accession>A0A8H4VRA9</accession>
<dbReference type="Pfam" id="PF20434">
    <property type="entry name" value="BD-FAE"/>
    <property type="match status" value="1"/>
</dbReference>
<dbReference type="PANTHER" id="PTHR48081:SF3">
    <property type="entry name" value="ALPHA_BETA HYDROLASE FOLD-3 DOMAIN-CONTAINING PROTEIN"/>
    <property type="match status" value="1"/>
</dbReference>
<evidence type="ECO:0000256" key="1">
    <source>
        <dbReference type="ARBA" id="ARBA00022801"/>
    </source>
</evidence>
<comment type="caution">
    <text evidence="3">The sequence shown here is derived from an EMBL/GenBank/DDBJ whole genome shotgun (WGS) entry which is preliminary data.</text>
</comment>
<evidence type="ECO:0000259" key="2">
    <source>
        <dbReference type="Pfam" id="PF20434"/>
    </source>
</evidence>
<dbReference type="EMBL" id="JAACJL010000016">
    <property type="protein sequence ID" value="KAF4619991.1"/>
    <property type="molecule type" value="Genomic_DNA"/>
</dbReference>
<sequence length="353" mass="39401">MDKYNYKTFEYKKINGTQPVLLDVFFPVVPATDKMVPLPVVVHFHGGGLFMGNRQSFMPTWLVDRVLELGYAFISADYSLLFPATAKEIVEDVQDVFKFVASTEIKGDDYTFKLDGDRIAVAGGSAGGLCTYLAAAHCTPRPKALVSLYGSGGNFFSEHGLKVHTGDFPMMGRTIPHIDPSEVADLAFPYPAGIPRVETDIPVTDVDLMAPTDERVIKRMKLSTFLIQEGKYLDYYTGLHSPSISDAFRQILKKEDKPLDDFRRALPKDKHGLFPQLCIDANWPPSMLLHGTSDNLVLIESSQNIRDALKAVGVYVELIEIVGQDHGFDLVPDAEDKYRAEFDRVKDFIRANI</sequence>
<dbReference type="GO" id="GO:0016787">
    <property type="term" value="F:hydrolase activity"/>
    <property type="evidence" value="ECO:0007669"/>
    <property type="project" value="UniProtKB-KW"/>
</dbReference>
<proteinExistence type="predicted"/>
<dbReference type="PANTHER" id="PTHR48081">
    <property type="entry name" value="AB HYDROLASE SUPERFAMILY PROTEIN C4A8.06C"/>
    <property type="match status" value="1"/>
</dbReference>
<reference evidence="3 4" key="1">
    <citation type="submission" date="2019-12" db="EMBL/GenBank/DDBJ databases">
        <authorList>
            <person name="Floudas D."/>
            <person name="Bentzer J."/>
            <person name="Ahren D."/>
            <person name="Johansson T."/>
            <person name="Persson P."/>
            <person name="Tunlid A."/>
        </authorList>
    </citation>
    <scope>NUCLEOTIDE SEQUENCE [LARGE SCALE GENOMIC DNA]</scope>
    <source>
        <strain evidence="3 4">CBS 102.39</strain>
    </source>
</reference>
<dbReference type="Proteomes" id="UP000521872">
    <property type="component" value="Unassembled WGS sequence"/>
</dbReference>
<dbReference type="InterPro" id="IPR050300">
    <property type="entry name" value="GDXG_lipolytic_enzyme"/>
</dbReference>
<dbReference type="Gene3D" id="3.40.50.1820">
    <property type="entry name" value="alpha/beta hydrolase"/>
    <property type="match status" value="1"/>
</dbReference>
<dbReference type="AlphaFoldDB" id="A0A8H4VRA9"/>
<feature type="domain" description="BD-FAE-like" evidence="2">
    <location>
        <begin position="33"/>
        <end position="136"/>
    </location>
</feature>
<keyword evidence="4" id="KW-1185">Reference proteome</keyword>
<dbReference type="InterPro" id="IPR029058">
    <property type="entry name" value="AB_hydrolase_fold"/>
</dbReference>
<name>A0A8H4VRA9_9AGAR</name>
<evidence type="ECO:0000313" key="4">
    <source>
        <dbReference type="Proteomes" id="UP000521872"/>
    </source>
</evidence>
<gene>
    <name evidence="3" type="ORF">D9613_004822</name>
</gene>
<protein>
    <recommendedName>
        <fullName evidence="2">BD-FAE-like domain-containing protein</fullName>
    </recommendedName>
</protein>
<keyword evidence="1" id="KW-0378">Hydrolase</keyword>
<dbReference type="InterPro" id="IPR049492">
    <property type="entry name" value="BD-FAE-like_dom"/>
</dbReference>
<dbReference type="SUPFAM" id="SSF53474">
    <property type="entry name" value="alpha/beta-Hydrolases"/>
    <property type="match status" value="1"/>
</dbReference>